<dbReference type="InterPro" id="IPR032675">
    <property type="entry name" value="LRR_dom_sf"/>
</dbReference>
<dbReference type="InterPro" id="IPR002182">
    <property type="entry name" value="NB-ARC"/>
</dbReference>
<evidence type="ECO:0000313" key="5">
    <source>
        <dbReference type="EnsemblPlants" id="QL04p036816:mrna"/>
    </source>
</evidence>
<dbReference type="PRINTS" id="PR00364">
    <property type="entry name" value="DISEASERSIST"/>
</dbReference>
<dbReference type="InterPro" id="IPR027417">
    <property type="entry name" value="P-loop_NTPase"/>
</dbReference>
<evidence type="ECO:0000256" key="2">
    <source>
        <dbReference type="ARBA" id="ARBA00022737"/>
    </source>
</evidence>
<protein>
    <recommendedName>
        <fullName evidence="7">NB-ARC domain-containing protein</fullName>
    </recommendedName>
</protein>
<dbReference type="Gramene" id="QL04p036816:mrna">
    <property type="protein sequence ID" value="QL04p036816:mrna"/>
    <property type="gene ID" value="QL04p036816"/>
</dbReference>
<dbReference type="Gene3D" id="3.80.10.10">
    <property type="entry name" value="Ribonuclease Inhibitor"/>
    <property type="match status" value="2"/>
</dbReference>
<keyword evidence="1" id="KW-0433">Leucine-rich repeat</keyword>
<feature type="domain" description="NB-ARC" evidence="3">
    <location>
        <begin position="151"/>
        <end position="222"/>
    </location>
</feature>
<dbReference type="Pfam" id="PF00931">
    <property type="entry name" value="NB-ARC"/>
    <property type="match status" value="1"/>
</dbReference>
<dbReference type="GO" id="GO:0043531">
    <property type="term" value="F:ADP binding"/>
    <property type="evidence" value="ECO:0007669"/>
    <property type="project" value="InterPro"/>
</dbReference>
<dbReference type="InterPro" id="IPR044974">
    <property type="entry name" value="Disease_R_plants"/>
</dbReference>
<dbReference type="InterPro" id="IPR036390">
    <property type="entry name" value="WH_DNA-bd_sf"/>
</dbReference>
<dbReference type="SUPFAM" id="SSF52058">
    <property type="entry name" value="L domain-like"/>
    <property type="match status" value="1"/>
</dbReference>
<keyword evidence="6" id="KW-1185">Reference proteome</keyword>
<dbReference type="GO" id="GO:0006952">
    <property type="term" value="P:defense response"/>
    <property type="evidence" value="ECO:0007669"/>
    <property type="project" value="InterPro"/>
</dbReference>
<feature type="domain" description="Disease resistance protein Roq1-like winged-helix" evidence="4">
    <location>
        <begin position="237"/>
        <end position="280"/>
    </location>
</feature>
<dbReference type="PANTHER" id="PTHR11017:SF573">
    <property type="entry name" value="ADP-RIBOSYL CYCLASE_CYCLIC ADP-RIBOSE HYDROLASE"/>
    <property type="match status" value="1"/>
</dbReference>
<evidence type="ECO:0000259" key="3">
    <source>
        <dbReference type="Pfam" id="PF00931"/>
    </source>
</evidence>
<dbReference type="InterPro" id="IPR058192">
    <property type="entry name" value="WHD_ROQ1-like"/>
</dbReference>
<dbReference type="SUPFAM" id="SSF46785">
    <property type="entry name" value="Winged helix' DNA-binding domain"/>
    <property type="match status" value="1"/>
</dbReference>
<dbReference type="EnsemblPlants" id="QL04p036816:mrna">
    <property type="protein sequence ID" value="QL04p036816:mrna"/>
    <property type="gene ID" value="QL04p036816"/>
</dbReference>
<organism evidence="5 6">
    <name type="scientific">Quercus lobata</name>
    <name type="common">Valley oak</name>
    <dbReference type="NCBI Taxonomy" id="97700"/>
    <lineage>
        <taxon>Eukaryota</taxon>
        <taxon>Viridiplantae</taxon>
        <taxon>Streptophyta</taxon>
        <taxon>Embryophyta</taxon>
        <taxon>Tracheophyta</taxon>
        <taxon>Spermatophyta</taxon>
        <taxon>Magnoliopsida</taxon>
        <taxon>eudicotyledons</taxon>
        <taxon>Gunneridae</taxon>
        <taxon>Pentapetalae</taxon>
        <taxon>rosids</taxon>
        <taxon>fabids</taxon>
        <taxon>Fagales</taxon>
        <taxon>Fagaceae</taxon>
        <taxon>Quercus</taxon>
    </lineage>
</organism>
<evidence type="ECO:0000259" key="4">
    <source>
        <dbReference type="Pfam" id="PF23282"/>
    </source>
</evidence>
<reference evidence="5 6" key="1">
    <citation type="journal article" date="2016" name="G3 (Bethesda)">
        <title>First Draft Assembly and Annotation of the Genome of a California Endemic Oak Quercus lobata Nee (Fagaceae).</title>
        <authorList>
            <person name="Sork V.L."/>
            <person name="Fitz-Gibbon S.T."/>
            <person name="Puiu D."/>
            <person name="Crepeau M."/>
            <person name="Gugger P.F."/>
            <person name="Sherman R."/>
            <person name="Stevens K."/>
            <person name="Langley C.H."/>
            <person name="Pellegrini M."/>
            <person name="Salzberg S.L."/>
        </authorList>
    </citation>
    <scope>NUCLEOTIDE SEQUENCE [LARGE SCALE GENOMIC DNA]</scope>
    <source>
        <strain evidence="5 6">cv. SW786</strain>
    </source>
</reference>
<name>A0A7N2LFQ9_QUELO</name>
<sequence length="838" mass="95748">MDGRRISTFMRRKYKRVERKPWGQLRREVGYCAKLWLSKEAIPRHFCMPITQAAKEPDLRLTPSTEKAQGAGSWEAPARICRLQEPHSLAFTTIPNNFGYGLMGQVSALESSTESEFEFIQRVIKEISSTKSNHMPLFVAKYLVGIDVQVEAIELLLDMESNDVCMVGIYGLGGIGKTTISKAVYNKIANQFEGSCFLENVTERSKINCDIIQLQETLLSKILRDRDLKVHNVFEGSCDLYPDYGIGKLIDKCLVTLAYGHLSMHDLLQQMGREIVQQESEELEQRSRIWRYKDAHKLLTRNMGTNKIRSIMLLSPEQTKISLKAKVFKRMKNLKFLTGNVHIGEELEYLPDELRFLEWHEFSLSLSSKCCLPQQLVILNMSESNIILEKVFKQGFQYENLTIIKLRDCQLITKLPEFCSSPNLEKLDLSHCENLIGVHESIGFLEKLKVWDLKSCSRLKKLPDIHPEMKCLEKLYLEFSGIEELPSSLLYLTRLDSLPLVGCLKLTKFLVRANKSQMQEDNFNNFSGPTGFLSLRHLNLLGCVGIKVELDSWMQPDYFPVLEHLNLQSTGIVTIPESISRFTTLQSLYINDCTELREIPRLPQSIRTVAAENCYRLDPQSSSRLWNQFGEILGILPNTVAQAARSFESKIYWDYLILPAIEIPKWFKFNHHQSVGNPASFLVGPKFSNFVVCIAFPSKDVNTNIYCFWLVNIFVNGCKQQIKSWTMVNYDHVWLIYGKVNISNPSEENCIEVENASVVLKNPIRINGLPTMGKRIKAVLESRADCGDETIDQSMLDVPKNTTCPASDGFESDSNPGNGNLPRGFVIRFIFNPQYLFQ</sequence>
<dbReference type="EMBL" id="LRBV02000004">
    <property type="status" value="NOT_ANNOTATED_CDS"/>
    <property type="molecule type" value="Genomic_DNA"/>
</dbReference>
<dbReference type="AlphaFoldDB" id="A0A7N2LFQ9"/>
<dbReference type="PANTHER" id="PTHR11017">
    <property type="entry name" value="LEUCINE-RICH REPEAT-CONTAINING PROTEIN"/>
    <property type="match status" value="1"/>
</dbReference>
<dbReference type="Pfam" id="PF23282">
    <property type="entry name" value="WHD_ROQ1"/>
    <property type="match status" value="1"/>
</dbReference>
<dbReference type="InParanoid" id="A0A7N2LFQ9"/>
<dbReference type="Gene3D" id="3.40.50.300">
    <property type="entry name" value="P-loop containing nucleotide triphosphate hydrolases"/>
    <property type="match status" value="1"/>
</dbReference>
<keyword evidence="2" id="KW-0677">Repeat</keyword>
<evidence type="ECO:0000256" key="1">
    <source>
        <dbReference type="ARBA" id="ARBA00022614"/>
    </source>
</evidence>
<proteinExistence type="predicted"/>
<dbReference type="SUPFAM" id="SSF52540">
    <property type="entry name" value="P-loop containing nucleoside triphosphate hydrolases"/>
    <property type="match status" value="1"/>
</dbReference>
<reference evidence="5" key="2">
    <citation type="submission" date="2021-01" db="UniProtKB">
        <authorList>
            <consortium name="EnsemblPlants"/>
        </authorList>
    </citation>
    <scope>IDENTIFICATION</scope>
</reference>
<evidence type="ECO:0000313" key="6">
    <source>
        <dbReference type="Proteomes" id="UP000594261"/>
    </source>
</evidence>
<evidence type="ECO:0008006" key="7">
    <source>
        <dbReference type="Google" id="ProtNLM"/>
    </source>
</evidence>
<accession>A0A7N2LFQ9</accession>
<dbReference type="Proteomes" id="UP000594261">
    <property type="component" value="Chromosome 4"/>
</dbReference>